<sequence>MGGISSAVLFDGIYGLGFSARAISQEVSTWTEAFRLLEEIEQLAKRLDALGSKDRIEAAALLKEYAGGEMSLEEVHYRLLDEGLIPMPARCTMRQKPPITPEAEEAVKALIRERIPGR</sequence>
<proteinExistence type="predicted"/>
<dbReference type="KEGG" id="mhi:Mhar_0682"/>
<organism evidence="1 2">
    <name type="scientific">Methanothrix harundinacea (strain 6Ac)</name>
    <name type="common">Methanosaeta harundinacea</name>
    <dbReference type="NCBI Taxonomy" id="1110509"/>
    <lineage>
        <taxon>Archaea</taxon>
        <taxon>Methanobacteriati</taxon>
        <taxon>Methanobacteriota</taxon>
        <taxon>Stenosarchaea group</taxon>
        <taxon>Methanomicrobia</taxon>
        <taxon>Methanotrichales</taxon>
        <taxon>Methanotrichaceae</taxon>
        <taxon>Methanothrix</taxon>
    </lineage>
</organism>
<dbReference type="EMBL" id="CP003117">
    <property type="protein sequence ID" value="AET64060.1"/>
    <property type="molecule type" value="Genomic_DNA"/>
</dbReference>
<dbReference type="Proteomes" id="UP000005877">
    <property type="component" value="Chromosome"/>
</dbReference>
<dbReference type="PATRIC" id="fig|1110509.7.peg.761"/>
<dbReference type="RefSeq" id="WP_014586245.1">
    <property type="nucleotide sequence ID" value="NC_017527.1"/>
</dbReference>
<evidence type="ECO:0000313" key="2">
    <source>
        <dbReference type="Proteomes" id="UP000005877"/>
    </source>
</evidence>
<accession>G7WK67</accession>
<gene>
    <name evidence="1" type="ordered locus">Mhar_0682</name>
</gene>
<reference evidence="1 2" key="1">
    <citation type="journal article" date="2012" name="PLoS ONE">
        <title>The genome characteristics and predicted function of methyl-group oxidation pathway in the obligate aceticlastic methanogens, Methanosaeta spp.</title>
        <authorList>
            <person name="Zhu J."/>
            <person name="Zheng H."/>
            <person name="Ai G."/>
            <person name="Zhang G."/>
            <person name="Liu D."/>
            <person name="Liu X."/>
            <person name="Dong X."/>
        </authorList>
    </citation>
    <scope>NUCLEOTIDE SEQUENCE [LARGE SCALE GENOMIC DNA]</scope>
    <source>
        <strain evidence="1 2">6Ac</strain>
    </source>
</reference>
<name>G7WK67_METH6</name>
<dbReference type="HOGENOM" id="CLU_2067805_0_0_2"/>
<protein>
    <submittedName>
        <fullName evidence="1">Uncharacterized protein</fullName>
    </submittedName>
</protein>
<keyword evidence="2" id="KW-1185">Reference proteome</keyword>
<dbReference type="STRING" id="1110509.Mhar_0682"/>
<dbReference type="OrthoDB" id="385020at2157"/>
<evidence type="ECO:0000313" key="1">
    <source>
        <dbReference type="EMBL" id="AET64060.1"/>
    </source>
</evidence>
<dbReference type="AlphaFoldDB" id="G7WK67"/>
<dbReference type="GeneID" id="12509851"/>